<sequence length="96" mass="10213">MKTKPADMSENNKKILPVVNNGSGSPKKVVHPPYKEITIGCGCGSASCENCPGAMGIKAGSEKDVVYRNVFVYLMIAAVILIATYVVKELLTALLI</sequence>
<dbReference type="GeneID" id="1472183"/>
<keyword evidence="2" id="KW-0812">Transmembrane</keyword>
<evidence type="ECO:0000313" key="3">
    <source>
        <dbReference type="EMBL" id="HIH93078.1"/>
    </source>
</evidence>
<reference evidence="3" key="1">
    <citation type="journal article" date="2020" name="bioRxiv">
        <title>A rank-normalized archaeal taxonomy based on genome phylogeny resolves widespread incomplete and uneven classifications.</title>
        <authorList>
            <person name="Rinke C."/>
            <person name="Chuvochina M."/>
            <person name="Mussig A.J."/>
            <person name="Chaumeil P.-A."/>
            <person name="Waite D.W."/>
            <person name="Whitman W.B."/>
            <person name="Parks D.H."/>
            <person name="Hugenholtz P."/>
        </authorList>
    </citation>
    <scope>NUCLEOTIDE SEQUENCE</scope>
    <source>
        <strain evidence="3">UBA8876</strain>
    </source>
</reference>
<proteinExistence type="predicted"/>
<dbReference type="EMBL" id="DUJU01000037">
    <property type="protein sequence ID" value="HIH93078.1"/>
    <property type="molecule type" value="Genomic_DNA"/>
</dbReference>
<keyword evidence="2" id="KW-1133">Transmembrane helix</keyword>
<dbReference type="AlphaFoldDB" id="A0A832W7G0"/>
<feature type="transmembrane region" description="Helical" evidence="2">
    <location>
        <begin position="65"/>
        <end position="87"/>
    </location>
</feature>
<keyword evidence="2" id="KW-0472">Membrane</keyword>
<organism evidence="3 4">
    <name type="scientific">Methanosarcina acetivorans</name>
    <dbReference type="NCBI Taxonomy" id="2214"/>
    <lineage>
        <taxon>Archaea</taxon>
        <taxon>Methanobacteriati</taxon>
        <taxon>Methanobacteriota</taxon>
        <taxon>Stenosarchaea group</taxon>
        <taxon>Methanomicrobia</taxon>
        <taxon>Methanosarcinales</taxon>
        <taxon>Methanosarcinaceae</taxon>
        <taxon>Methanosarcina</taxon>
    </lineage>
</organism>
<name>A0A832W7G0_9EURY</name>
<evidence type="ECO:0000256" key="1">
    <source>
        <dbReference type="SAM" id="MobiDB-lite"/>
    </source>
</evidence>
<accession>A0A832W7G0</accession>
<feature type="compositionally biased region" description="Basic and acidic residues" evidence="1">
    <location>
        <begin position="1"/>
        <end position="13"/>
    </location>
</feature>
<evidence type="ECO:0000313" key="4">
    <source>
        <dbReference type="Proteomes" id="UP000600774"/>
    </source>
</evidence>
<feature type="region of interest" description="Disordered" evidence="1">
    <location>
        <begin position="1"/>
        <end position="20"/>
    </location>
</feature>
<dbReference type="Proteomes" id="UP000600774">
    <property type="component" value="Unassembled WGS sequence"/>
</dbReference>
<gene>
    <name evidence="3" type="ORF">HA338_03230</name>
</gene>
<dbReference type="RefSeq" id="WP_011020349.1">
    <property type="nucleotide sequence ID" value="NZ_DUJU01000037.1"/>
</dbReference>
<evidence type="ECO:0000256" key="2">
    <source>
        <dbReference type="SAM" id="Phobius"/>
    </source>
</evidence>
<protein>
    <submittedName>
        <fullName evidence="3">Uncharacterized protein</fullName>
    </submittedName>
</protein>
<comment type="caution">
    <text evidence="3">The sequence shown here is derived from an EMBL/GenBank/DDBJ whole genome shotgun (WGS) entry which is preliminary data.</text>
</comment>